<comment type="caution">
    <text evidence="6">The sequence shown here is derived from an EMBL/GenBank/DDBJ whole genome shotgun (WGS) entry which is preliminary data.</text>
</comment>
<dbReference type="Pfam" id="PF00698">
    <property type="entry name" value="Acyl_transf_1"/>
    <property type="match status" value="1"/>
</dbReference>
<sequence>MSVLFAYPGQGAQRPGMLAALPDEPPVRACLEQAADCLGQAPAELESAEALRGTRAVQLCLLIAGVAASRLLETRGHRPGLVAGLSIGAYPAAVVAGALDFDDALRLVALRGELMQAAWPEGYGMSAILGLEQAQLEALILAVRREHPP</sequence>
<evidence type="ECO:0000259" key="5">
    <source>
        <dbReference type="Pfam" id="PF00698"/>
    </source>
</evidence>
<keyword evidence="3 6" id="KW-0012">Acyltransferase</keyword>
<dbReference type="AlphaFoldDB" id="A0A643IPW8"/>
<evidence type="ECO:0000256" key="3">
    <source>
        <dbReference type="ARBA" id="ARBA00023315"/>
    </source>
</evidence>
<evidence type="ECO:0000256" key="4">
    <source>
        <dbReference type="ARBA" id="ARBA00048462"/>
    </source>
</evidence>
<evidence type="ECO:0000256" key="1">
    <source>
        <dbReference type="ARBA" id="ARBA00013258"/>
    </source>
</evidence>
<name>A0A643IPW8_PSEAI</name>
<evidence type="ECO:0000313" key="6">
    <source>
        <dbReference type="EMBL" id="KAB0758592.1"/>
    </source>
</evidence>
<proteinExistence type="predicted"/>
<dbReference type="Gene3D" id="3.40.366.10">
    <property type="entry name" value="Malonyl-Coenzyme A Acyl Carrier Protein, domain 2"/>
    <property type="match status" value="1"/>
</dbReference>
<dbReference type="InterPro" id="IPR014043">
    <property type="entry name" value="Acyl_transferase_dom"/>
</dbReference>
<dbReference type="GO" id="GO:0004314">
    <property type="term" value="F:[acyl-carrier-protein] S-malonyltransferase activity"/>
    <property type="evidence" value="ECO:0007669"/>
    <property type="project" value="UniProtKB-EC"/>
</dbReference>
<comment type="catalytic activity">
    <reaction evidence="4">
        <text>holo-[ACP] + malonyl-CoA = malonyl-[ACP] + CoA</text>
        <dbReference type="Rhea" id="RHEA:41792"/>
        <dbReference type="Rhea" id="RHEA-COMP:9623"/>
        <dbReference type="Rhea" id="RHEA-COMP:9685"/>
        <dbReference type="ChEBI" id="CHEBI:57287"/>
        <dbReference type="ChEBI" id="CHEBI:57384"/>
        <dbReference type="ChEBI" id="CHEBI:64479"/>
        <dbReference type="ChEBI" id="CHEBI:78449"/>
        <dbReference type="EC" id="2.3.1.39"/>
    </reaction>
</comment>
<organism evidence="6">
    <name type="scientific">Pseudomonas aeruginosa</name>
    <dbReference type="NCBI Taxonomy" id="287"/>
    <lineage>
        <taxon>Bacteria</taxon>
        <taxon>Pseudomonadati</taxon>
        <taxon>Pseudomonadota</taxon>
        <taxon>Gammaproteobacteria</taxon>
        <taxon>Pseudomonadales</taxon>
        <taxon>Pseudomonadaceae</taxon>
        <taxon>Pseudomonas</taxon>
    </lineage>
</organism>
<dbReference type="GO" id="GO:0005829">
    <property type="term" value="C:cytosol"/>
    <property type="evidence" value="ECO:0007669"/>
    <property type="project" value="TreeGrafter"/>
</dbReference>
<keyword evidence="2 6" id="KW-0808">Transferase</keyword>
<dbReference type="PANTHER" id="PTHR42681:SF1">
    <property type="entry name" value="MALONYL-COA-ACYL CARRIER PROTEIN TRANSACYLASE, MITOCHONDRIAL"/>
    <property type="match status" value="1"/>
</dbReference>
<dbReference type="InterPro" id="IPR050858">
    <property type="entry name" value="Mal-CoA-ACP_Trans/PKS_FabD"/>
</dbReference>
<dbReference type="RefSeq" id="WP_003108324.1">
    <property type="nucleotide sequence ID" value="NZ_CVVO01000186.1"/>
</dbReference>
<evidence type="ECO:0000256" key="2">
    <source>
        <dbReference type="ARBA" id="ARBA00022679"/>
    </source>
</evidence>
<dbReference type="SUPFAM" id="SSF52151">
    <property type="entry name" value="FabD/lysophospholipase-like"/>
    <property type="match status" value="1"/>
</dbReference>
<dbReference type="InterPro" id="IPR016035">
    <property type="entry name" value="Acyl_Trfase/lysoPLipase"/>
</dbReference>
<feature type="domain" description="Malonyl-CoA:ACP transacylase (MAT)" evidence="5">
    <location>
        <begin position="5"/>
        <end position="127"/>
    </location>
</feature>
<gene>
    <name evidence="6" type="ORF">F7O97_30090</name>
</gene>
<dbReference type="EC" id="2.3.1.39" evidence="1"/>
<protein>
    <recommendedName>
        <fullName evidence="1">[acyl-carrier-protein] S-malonyltransferase</fullName>
        <ecNumber evidence="1">2.3.1.39</ecNumber>
    </recommendedName>
</protein>
<dbReference type="InterPro" id="IPR001227">
    <property type="entry name" value="Ac_transferase_dom_sf"/>
</dbReference>
<reference evidence="6" key="1">
    <citation type="submission" date="2019-09" db="EMBL/GenBank/DDBJ databases">
        <title>Whole genome sequence analysis of bacterial isolates in patients.</title>
        <authorList>
            <person name="Jeong K.C."/>
        </authorList>
    </citation>
    <scope>NUCLEOTIDE SEQUENCE</scope>
    <source>
        <strain evidence="6">KCJ3K105</strain>
    </source>
</reference>
<dbReference type="PANTHER" id="PTHR42681">
    <property type="entry name" value="MALONYL-COA-ACYL CARRIER PROTEIN TRANSACYLASE, MITOCHONDRIAL"/>
    <property type="match status" value="1"/>
</dbReference>
<dbReference type="Gene3D" id="3.30.70.250">
    <property type="entry name" value="Malonyl-CoA ACP transacylase, ACP-binding"/>
    <property type="match status" value="1"/>
</dbReference>
<feature type="non-terminal residue" evidence="6">
    <location>
        <position position="149"/>
    </location>
</feature>
<accession>A0A643IPW8</accession>
<dbReference type="EMBL" id="VZIV01000125">
    <property type="protein sequence ID" value="KAB0758592.1"/>
    <property type="molecule type" value="Genomic_DNA"/>
</dbReference>
<dbReference type="GO" id="GO:0006633">
    <property type="term" value="P:fatty acid biosynthetic process"/>
    <property type="evidence" value="ECO:0007669"/>
    <property type="project" value="TreeGrafter"/>
</dbReference>